<evidence type="ECO:0000256" key="3">
    <source>
        <dbReference type="ARBA" id="ARBA00022741"/>
    </source>
</evidence>
<evidence type="ECO:0000259" key="10">
    <source>
        <dbReference type="Pfam" id="PF00294"/>
    </source>
</evidence>
<dbReference type="GO" id="GO:0005524">
    <property type="term" value="F:ATP binding"/>
    <property type="evidence" value="ECO:0007669"/>
    <property type="project" value="UniProtKB-UniRule"/>
</dbReference>
<comment type="caution">
    <text evidence="9">Lacks conserved residue(s) required for the propagation of feature annotation.</text>
</comment>
<dbReference type="GO" id="GO:0046872">
    <property type="term" value="F:metal ion binding"/>
    <property type="evidence" value="ECO:0007669"/>
    <property type="project" value="UniProtKB-KW"/>
</dbReference>
<comment type="pathway">
    <text evidence="9">Carbohydrate metabolism; D-ribose degradation; D-ribose 5-phosphate from beta-D-ribopyranose: step 2/2.</text>
</comment>
<dbReference type="InterPro" id="IPR029056">
    <property type="entry name" value="Ribokinase-like"/>
</dbReference>
<keyword evidence="12" id="KW-1185">Reference proteome</keyword>
<comment type="activity regulation">
    <text evidence="9">Activated by a monovalent cation that binds near, but not in, the active site. The most likely occupant of the site in vivo is potassium. Ion binding induces a conformational change that may alter substrate affinity.</text>
</comment>
<dbReference type="UniPathway" id="UPA00916">
    <property type="reaction ID" value="UER00889"/>
</dbReference>
<comment type="caution">
    <text evidence="11">The sequence shown here is derived from an EMBL/GenBank/DDBJ whole genome shotgun (WGS) entry which is preliminary data.</text>
</comment>
<dbReference type="PANTHER" id="PTHR10584">
    <property type="entry name" value="SUGAR KINASE"/>
    <property type="match status" value="1"/>
</dbReference>
<dbReference type="HOGENOM" id="CLU_027634_2_1_9"/>
<feature type="binding site" evidence="9">
    <location>
        <begin position="43"/>
        <end position="47"/>
    </location>
    <ligand>
        <name>substrate</name>
    </ligand>
</feature>
<sequence length="302" mass="33160">MSEGNMKILNFGSLNIDYVYSVSHFVEKGETISSNTLDVFPGGKGLNQSIALGRAGGDVYHAGIIGEDGRFLSELLCDAEVDTRYLRISEDVRTGNAVIQKDRKGDNCIILYGGANQAVTKEMADQVLREFHEGDCLILQNEISEIPYIVEKAHERGMQIVLNPSPMDEKIFDINLNHIDCFILNEVEARTLVQSDADQDVLLKQLTQRFPHAEIVLTLGENGSMYAGTEGVAEQKAYKVETVDTTAAGDTFTGYYMAARLQGQTVKKALHMASKASAIAVSMEGAAPSIPKKDEVERFEED</sequence>
<evidence type="ECO:0000256" key="4">
    <source>
        <dbReference type="ARBA" id="ARBA00022777"/>
    </source>
</evidence>
<accession>B0MDI3</accession>
<feature type="binding site" evidence="9">
    <location>
        <position position="185"/>
    </location>
    <ligand>
        <name>ATP</name>
        <dbReference type="ChEBI" id="CHEBI:30616"/>
    </ligand>
</feature>
<gene>
    <name evidence="9" type="primary">rbsK</name>
    <name evidence="11" type="ORF">ANACAC_01626</name>
</gene>
<evidence type="ECO:0000256" key="2">
    <source>
        <dbReference type="ARBA" id="ARBA00022723"/>
    </source>
</evidence>
<protein>
    <recommendedName>
        <fullName evidence="9">Ribokinase</fullName>
        <shortName evidence="9">RK</shortName>
        <ecNumber evidence="9">2.7.1.15</ecNumber>
    </recommendedName>
</protein>
<feature type="binding site" evidence="9">
    <location>
        <begin position="249"/>
        <end position="250"/>
    </location>
    <ligand>
        <name>ATP</name>
        <dbReference type="ChEBI" id="CHEBI:30616"/>
    </ligand>
</feature>
<dbReference type="eggNOG" id="COG0524">
    <property type="taxonomic scope" value="Bacteria"/>
</dbReference>
<evidence type="ECO:0000256" key="7">
    <source>
        <dbReference type="ARBA" id="ARBA00022958"/>
    </source>
</evidence>
<evidence type="ECO:0000256" key="8">
    <source>
        <dbReference type="ARBA" id="ARBA00023277"/>
    </source>
</evidence>
<keyword evidence="4 9" id="KW-0418">Kinase</keyword>
<keyword evidence="6 9" id="KW-0460">Magnesium</keyword>
<dbReference type="SUPFAM" id="SSF53613">
    <property type="entry name" value="Ribokinase-like"/>
    <property type="match status" value="1"/>
</dbReference>
<dbReference type="GO" id="GO:0019303">
    <property type="term" value="P:D-ribose catabolic process"/>
    <property type="evidence" value="ECO:0007669"/>
    <property type="project" value="UniProtKB-UniRule"/>
</dbReference>
<feature type="binding site" evidence="9">
    <location>
        <position position="285"/>
    </location>
    <ligand>
        <name>K(+)</name>
        <dbReference type="ChEBI" id="CHEBI:29103"/>
    </ligand>
</feature>
<feature type="binding site" evidence="9">
    <location>
        <position position="280"/>
    </location>
    <ligand>
        <name>K(+)</name>
        <dbReference type="ChEBI" id="CHEBI:29103"/>
    </ligand>
</feature>
<keyword evidence="1 9" id="KW-0808">Transferase</keyword>
<comment type="function">
    <text evidence="9">Catalyzes the phosphorylation of ribose at O-5 in a reaction requiring ATP and magnesium. The resulting D-ribose-5-phosphate can then be used either for sythesis of nucleotides, histidine, and tryptophan, or as a component of the pentose phosphate pathway.</text>
</comment>
<keyword evidence="5 9" id="KW-0067">ATP-binding</keyword>
<comment type="cofactor">
    <cofactor evidence="9">
        <name>Mg(2+)</name>
        <dbReference type="ChEBI" id="CHEBI:18420"/>
    </cofactor>
    <text evidence="9">Requires a divalent cation, most likely magnesium in vivo, as an electrophilic catalyst to aid phosphoryl group transfer. It is the chelate of the metal and the nucleotide that is the actual substrate.</text>
</comment>
<dbReference type="Proteomes" id="UP000004935">
    <property type="component" value="Unassembled WGS sequence"/>
</dbReference>
<dbReference type="PANTHER" id="PTHR10584:SF166">
    <property type="entry name" value="RIBOKINASE"/>
    <property type="match status" value="1"/>
</dbReference>
<dbReference type="HAMAP" id="MF_01987">
    <property type="entry name" value="Ribokinase"/>
    <property type="match status" value="1"/>
</dbReference>
<reference evidence="11" key="2">
    <citation type="submission" date="2013-11" db="EMBL/GenBank/DDBJ databases">
        <title>Draft genome sequence of Anaerostipes caccae (DSM 14662).</title>
        <authorList>
            <person name="Sudarsanam P."/>
            <person name="Ley R."/>
            <person name="Guruge J."/>
            <person name="Turnbaugh P.J."/>
            <person name="Mahowald M."/>
            <person name="Liep D."/>
            <person name="Gordon J."/>
        </authorList>
    </citation>
    <scope>NUCLEOTIDE SEQUENCE</scope>
    <source>
        <strain evidence="11">DSM 14662</strain>
    </source>
</reference>
<dbReference type="InterPro" id="IPR011877">
    <property type="entry name" value="Ribokinase"/>
</dbReference>
<keyword evidence="8 9" id="KW-0119">Carbohydrate metabolism</keyword>
<dbReference type="STRING" id="411490.ANACAC_01626"/>
<feature type="domain" description="Carbohydrate kinase PfkB" evidence="10">
    <location>
        <begin position="7"/>
        <end position="292"/>
    </location>
</feature>
<feature type="binding site" evidence="9">
    <location>
        <begin position="218"/>
        <end position="223"/>
    </location>
    <ligand>
        <name>ATP</name>
        <dbReference type="ChEBI" id="CHEBI:30616"/>
    </ligand>
</feature>
<keyword evidence="9" id="KW-0963">Cytoplasm</keyword>
<evidence type="ECO:0000256" key="1">
    <source>
        <dbReference type="ARBA" id="ARBA00022679"/>
    </source>
</evidence>
<dbReference type="InterPro" id="IPR002139">
    <property type="entry name" value="Ribo/fructo_kinase"/>
</dbReference>
<feature type="active site" description="Proton acceptor" evidence="9">
    <location>
        <position position="250"/>
    </location>
</feature>
<keyword evidence="7 9" id="KW-0630">Potassium</keyword>
<feature type="binding site" evidence="9">
    <location>
        <position position="142"/>
    </location>
    <ligand>
        <name>substrate</name>
    </ligand>
</feature>
<evidence type="ECO:0000313" key="11">
    <source>
        <dbReference type="EMBL" id="EDR98003.1"/>
    </source>
</evidence>
<dbReference type="EC" id="2.7.1.15" evidence="9"/>
<dbReference type="InterPro" id="IPR011611">
    <property type="entry name" value="PfkB_dom"/>
</dbReference>
<dbReference type="Pfam" id="PF00294">
    <property type="entry name" value="PfkB"/>
    <property type="match status" value="1"/>
</dbReference>
<dbReference type="PRINTS" id="PR00990">
    <property type="entry name" value="RIBOKINASE"/>
</dbReference>
<comment type="subcellular location">
    <subcellularLocation>
        <location evidence="9">Cytoplasm</location>
    </subcellularLocation>
</comment>
<name>B0MDI3_ANACD</name>
<dbReference type="GO" id="GO:0005737">
    <property type="term" value="C:cytoplasm"/>
    <property type="evidence" value="ECO:0007669"/>
    <property type="project" value="UniProtKB-SubCell"/>
</dbReference>
<evidence type="ECO:0000256" key="5">
    <source>
        <dbReference type="ARBA" id="ARBA00022840"/>
    </source>
</evidence>
<dbReference type="Gene3D" id="3.40.1190.20">
    <property type="match status" value="1"/>
</dbReference>
<evidence type="ECO:0000256" key="6">
    <source>
        <dbReference type="ARBA" id="ARBA00022842"/>
    </source>
</evidence>
<keyword evidence="3 9" id="KW-0547">Nucleotide-binding</keyword>
<feature type="binding site" evidence="9">
    <location>
        <position position="289"/>
    </location>
    <ligand>
        <name>K(+)</name>
        <dbReference type="ChEBI" id="CHEBI:29103"/>
    </ligand>
</feature>
<dbReference type="EMBL" id="ABAX03000012">
    <property type="protein sequence ID" value="EDR98003.1"/>
    <property type="molecule type" value="Genomic_DNA"/>
</dbReference>
<reference evidence="11" key="1">
    <citation type="submission" date="2007-11" db="EMBL/GenBank/DDBJ databases">
        <authorList>
            <person name="Fulton L."/>
            <person name="Clifton S."/>
            <person name="Fulton B."/>
            <person name="Xu J."/>
            <person name="Minx P."/>
            <person name="Pepin K.H."/>
            <person name="Johnson M."/>
            <person name="Thiruvilangam P."/>
            <person name="Bhonagiri V."/>
            <person name="Nash W.E."/>
            <person name="Mardis E.R."/>
            <person name="Wilson R.K."/>
        </authorList>
    </citation>
    <scope>NUCLEOTIDE SEQUENCE [LARGE SCALE GENOMIC DNA]</scope>
    <source>
        <strain evidence="11">DSM 14662</strain>
    </source>
</reference>
<comment type="catalytic activity">
    <reaction evidence="9">
        <text>D-ribose + ATP = D-ribose 5-phosphate + ADP + H(+)</text>
        <dbReference type="Rhea" id="RHEA:13697"/>
        <dbReference type="ChEBI" id="CHEBI:15378"/>
        <dbReference type="ChEBI" id="CHEBI:30616"/>
        <dbReference type="ChEBI" id="CHEBI:47013"/>
        <dbReference type="ChEBI" id="CHEBI:78346"/>
        <dbReference type="ChEBI" id="CHEBI:456216"/>
        <dbReference type="EC" id="2.7.1.15"/>
    </reaction>
</comment>
<dbReference type="CDD" id="cd01174">
    <property type="entry name" value="ribokinase"/>
    <property type="match status" value="1"/>
</dbReference>
<feature type="binding site" evidence="9">
    <location>
        <begin position="15"/>
        <end position="17"/>
    </location>
    <ligand>
        <name>substrate</name>
    </ligand>
</feature>
<feature type="binding site" evidence="9">
    <location>
        <position position="250"/>
    </location>
    <ligand>
        <name>substrate</name>
    </ligand>
</feature>
<feature type="binding site" evidence="9">
    <location>
        <position position="246"/>
    </location>
    <ligand>
        <name>K(+)</name>
        <dbReference type="ChEBI" id="CHEBI:29103"/>
    </ligand>
</feature>
<proteinExistence type="inferred from homology"/>
<dbReference type="AlphaFoldDB" id="B0MDI3"/>
<feature type="binding site" evidence="9">
    <location>
        <position position="244"/>
    </location>
    <ligand>
        <name>K(+)</name>
        <dbReference type="ChEBI" id="CHEBI:29103"/>
    </ligand>
</feature>
<evidence type="ECO:0000256" key="9">
    <source>
        <dbReference type="HAMAP-Rule" id="MF_01987"/>
    </source>
</evidence>
<organism evidence="11 12">
    <name type="scientific">Anaerostipes caccae (strain DSM 14662 / CCUG 47493 / JCM 13470 / NCIMB 13811 / L1-92)</name>
    <dbReference type="NCBI Taxonomy" id="411490"/>
    <lineage>
        <taxon>Bacteria</taxon>
        <taxon>Bacillati</taxon>
        <taxon>Bacillota</taxon>
        <taxon>Clostridia</taxon>
        <taxon>Lachnospirales</taxon>
        <taxon>Lachnospiraceae</taxon>
        <taxon>Anaerostipes</taxon>
    </lineage>
</organism>
<evidence type="ECO:0000313" key="12">
    <source>
        <dbReference type="Proteomes" id="UP000004935"/>
    </source>
</evidence>
<comment type="subunit">
    <text evidence="9">Homodimer.</text>
</comment>
<comment type="similarity">
    <text evidence="9">Belongs to the carbohydrate kinase PfkB family. Ribokinase subfamily.</text>
</comment>
<feature type="binding site" evidence="9">
    <location>
        <position position="283"/>
    </location>
    <ligand>
        <name>K(+)</name>
        <dbReference type="ChEBI" id="CHEBI:29103"/>
    </ligand>
</feature>
<dbReference type="GO" id="GO:0004747">
    <property type="term" value="F:ribokinase activity"/>
    <property type="evidence" value="ECO:0007669"/>
    <property type="project" value="UniProtKB-UniRule"/>
</dbReference>
<keyword evidence="2 9" id="KW-0479">Metal-binding</keyword>